<evidence type="ECO:0000313" key="2">
    <source>
        <dbReference type="EMBL" id="QGH30495.1"/>
    </source>
</evidence>
<evidence type="ECO:0000313" key="3">
    <source>
        <dbReference type="Proteomes" id="UP000344450"/>
    </source>
</evidence>
<protein>
    <recommendedName>
        <fullName evidence="1">Phage tail protein C-terminal domain-containing protein</fullName>
    </recommendedName>
</protein>
<reference evidence="2 3" key="1">
    <citation type="submission" date="2019-10" db="EMBL/GenBank/DDBJ databases">
        <title>Complete genome sequencing of drug resistant plasmids in Kluyvera intermedia.</title>
        <authorList>
            <person name="Ke C."/>
            <person name="Jian S."/>
        </authorList>
    </citation>
    <scope>NUCLEOTIDE SEQUENCE [LARGE SCALE GENOMIC DNA]</scope>
    <source>
        <strain evidence="2 3">N2-1</strain>
    </source>
</reference>
<name>A0ABX6DNW0_KLUIN</name>
<organism evidence="2 3">
    <name type="scientific">Kluyvera intermedia</name>
    <name type="common">Enterobacter intermedius</name>
    <dbReference type="NCBI Taxonomy" id="61648"/>
    <lineage>
        <taxon>Bacteria</taxon>
        <taxon>Pseudomonadati</taxon>
        <taxon>Pseudomonadota</taxon>
        <taxon>Gammaproteobacteria</taxon>
        <taxon>Enterobacterales</taxon>
        <taxon>Enterobacteriaceae</taxon>
        <taxon>Kluyvera</taxon>
    </lineage>
</organism>
<gene>
    <name evidence="2" type="ORF">GHC21_12785</name>
</gene>
<evidence type="ECO:0000259" key="1">
    <source>
        <dbReference type="Pfam" id="PF25670"/>
    </source>
</evidence>
<feature type="domain" description="Phage tail protein C-terminal" evidence="1">
    <location>
        <begin position="92"/>
        <end position="234"/>
    </location>
</feature>
<dbReference type="Pfam" id="PF25670">
    <property type="entry name" value="Phage_tail_C_2"/>
    <property type="match status" value="1"/>
</dbReference>
<dbReference type="EMBL" id="CP045845">
    <property type="protein sequence ID" value="QGH30495.1"/>
    <property type="molecule type" value="Genomic_DNA"/>
</dbReference>
<sequence length="260" mass="28385">MDDYQGTLGTAGECYTVGATNMHGIVNWPMAAWSTINKAYGWGALFVARYAAGSETNVQLYVGDEASCNAYLRIRYGTAAYRPWCALLSDKNTTVDSNGFIKRASPIVQFYGDGASQTNAESDGVTVTREDIGVYRISGVLGMNSDRSWGGNCGGVEVPKDINGQPRVWVDYDIDSDGSIILRTYHRTHSDAPTFARNLIGTKDDAGNFTEIVLNGEPVDILDDVFISVRVEMPTDSVYNLSLLETRAEQQLPSETDDNC</sequence>
<proteinExistence type="predicted"/>
<keyword evidence="3" id="KW-1185">Reference proteome</keyword>
<dbReference type="Proteomes" id="UP000344450">
    <property type="component" value="Chromosome"/>
</dbReference>
<accession>A0ABX6DNW0</accession>
<dbReference type="InterPro" id="IPR058008">
    <property type="entry name" value="Gp26_C"/>
</dbReference>